<feature type="region of interest" description="Disordered" evidence="1">
    <location>
        <begin position="1"/>
        <end position="21"/>
    </location>
</feature>
<sequence>MPPVQQRCCSDGPGGSAPAVSSSYHLQQEYYRGRRISTAGLTEIGENKKGSKEAESYAVGDIEGRDGALSDRRTPLDLNRGFLLVESTAEARQEGEEEQTREKGRRESVRMGRGSEGPPSAAILKLKETENKETEIEYKKQKQKCFLHAENPPLGLDIFVRGSGVAMNQADCRGREGGRWRGRGILWKRGTSLRSVLPAGPGRTSVGDSRDGRRRIVRMFCETLVSPTVDGVPHAYV</sequence>
<gene>
    <name evidence="2" type="ORF">B296_00005641</name>
</gene>
<evidence type="ECO:0000313" key="3">
    <source>
        <dbReference type="Proteomes" id="UP000287651"/>
    </source>
</evidence>
<reference evidence="2 3" key="1">
    <citation type="journal article" date="2014" name="Agronomy (Basel)">
        <title>A Draft Genome Sequence for Ensete ventricosum, the Drought-Tolerant Tree Against Hunger.</title>
        <authorList>
            <person name="Harrison J."/>
            <person name="Moore K.A."/>
            <person name="Paszkiewicz K."/>
            <person name="Jones T."/>
            <person name="Grant M."/>
            <person name="Ambacheew D."/>
            <person name="Muzemil S."/>
            <person name="Studholme D.J."/>
        </authorList>
    </citation>
    <scope>NUCLEOTIDE SEQUENCE [LARGE SCALE GENOMIC DNA]</scope>
</reference>
<evidence type="ECO:0000313" key="2">
    <source>
        <dbReference type="EMBL" id="RRT76488.1"/>
    </source>
</evidence>
<protein>
    <submittedName>
        <fullName evidence="2">Uncharacterized protein</fullName>
    </submittedName>
</protein>
<feature type="compositionally biased region" description="Basic and acidic residues" evidence="1">
    <location>
        <begin position="89"/>
        <end position="110"/>
    </location>
</feature>
<comment type="caution">
    <text evidence="2">The sequence shown here is derived from an EMBL/GenBank/DDBJ whole genome shotgun (WGS) entry which is preliminary data.</text>
</comment>
<feature type="region of interest" description="Disordered" evidence="1">
    <location>
        <begin position="88"/>
        <end position="120"/>
    </location>
</feature>
<dbReference type="AlphaFoldDB" id="A0A427AJQ4"/>
<dbReference type="Proteomes" id="UP000287651">
    <property type="component" value="Unassembled WGS sequence"/>
</dbReference>
<name>A0A427AJQ4_ENSVE</name>
<proteinExistence type="predicted"/>
<accession>A0A427AJQ4</accession>
<evidence type="ECO:0000256" key="1">
    <source>
        <dbReference type="SAM" id="MobiDB-lite"/>
    </source>
</evidence>
<organism evidence="2 3">
    <name type="scientific">Ensete ventricosum</name>
    <name type="common">Abyssinian banana</name>
    <name type="synonym">Musa ensete</name>
    <dbReference type="NCBI Taxonomy" id="4639"/>
    <lineage>
        <taxon>Eukaryota</taxon>
        <taxon>Viridiplantae</taxon>
        <taxon>Streptophyta</taxon>
        <taxon>Embryophyta</taxon>
        <taxon>Tracheophyta</taxon>
        <taxon>Spermatophyta</taxon>
        <taxon>Magnoliopsida</taxon>
        <taxon>Liliopsida</taxon>
        <taxon>Zingiberales</taxon>
        <taxon>Musaceae</taxon>
        <taxon>Ensete</taxon>
    </lineage>
</organism>
<dbReference type="EMBL" id="AMZH03002181">
    <property type="protein sequence ID" value="RRT76488.1"/>
    <property type="molecule type" value="Genomic_DNA"/>
</dbReference>